<evidence type="ECO:0000313" key="2">
    <source>
        <dbReference type="EMBL" id="MEQ2293064.1"/>
    </source>
</evidence>
<feature type="transmembrane region" description="Helical" evidence="1">
    <location>
        <begin position="42"/>
        <end position="64"/>
    </location>
</feature>
<feature type="transmembrane region" description="Helical" evidence="1">
    <location>
        <begin position="76"/>
        <end position="94"/>
    </location>
</feature>
<feature type="transmembrane region" description="Helical" evidence="1">
    <location>
        <begin position="114"/>
        <end position="145"/>
    </location>
</feature>
<sequence length="147" mass="16607">MPLLLDLFVSQCFPYSVSLSDPHSAGTPFLLSTLYLLPSSSVSPLLLLSVLNCIFMCIFIAVLSEELLSSLLSFGFYFYPLSSLMLLLFHNLLLLPRLSHYMFFFYPSLLSSPLFSSCCAFFFPPFIWFAVIPHLSGFLFSLIFLAN</sequence>
<keyword evidence="3" id="KW-1185">Reference proteome</keyword>
<comment type="caution">
    <text evidence="2">The sequence shown here is derived from an EMBL/GenBank/DDBJ whole genome shotgun (WGS) entry which is preliminary data.</text>
</comment>
<reference evidence="2 3" key="1">
    <citation type="submission" date="2021-06" db="EMBL/GenBank/DDBJ databases">
        <authorList>
            <person name="Palmer J.M."/>
        </authorList>
    </citation>
    <scope>NUCLEOTIDE SEQUENCE [LARGE SCALE GENOMIC DNA]</scope>
    <source>
        <strain evidence="2 3">AS_MEX2019</strain>
        <tissue evidence="2">Muscle</tissue>
    </source>
</reference>
<gene>
    <name evidence="2" type="ORF">AMECASPLE_029381</name>
</gene>
<protein>
    <submittedName>
        <fullName evidence="2">Uncharacterized protein</fullName>
    </submittedName>
</protein>
<accession>A0ABV0YGV8</accession>
<name>A0ABV0YGV8_9TELE</name>
<proteinExistence type="predicted"/>
<evidence type="ECO:0000256" key="1">
    <source>
        <dbReference type="SAM" id="Phobius"/>
    </source>
</evidence>
<dbReference type="EMBL" id="JAHRIP010031567">
    <property type="protein sequence ID" value="MEQ2293064.1"/>
    <property type="molecule type" value="Genomic_DNA"/>
</dbReference>
<evidence type="ECO:0000313" key="3">
    <source>
        <dbReference type="Proteomes" id="UP001469553"/>
    </source>
</evidence>
<organism evidence="2 3">
    <name type="scientific">Ameca splendens</name>
    <dbReference type="NCBI Taxonomy" id="208324"/>
    <lineage>
        <taxon>Eukaryota</taxon>
        <taxon>Metazoa</taxon>
        <taxon>Chordata</taxon>
        <taxon>Craniata</taxon>
        <taxon>Vertebrata</taxon>
        <taxon>Euteleostomi</taxon>
        <taxon>Actinopterygii</taxon>
        <taxon>Neopterygii</taxon>
        <taxon>Teleostei</taxon>
        <taxon>Neoteleostei</taxon>
        <taxon>Acanthomorphata</taxon>
        <taxon>Ovalentaria</taxon>
        <taxon>Atherinomorphae</taxon>
        <taxon>Cyprinodontiformes</taxon>
        <taxon>Goodeidae</taxon>
        <taxon>Ameca</taxon>
    </lineage>
</organism>
<keyword evidence="1" id="KW-0472">Membrane</keyword>
<dbReference type="Proteomes" id="UP001469553">
    <property type="component" value="Unassembled WGS sequence"/>
</dbReference>
<keyword evidence="1" id="KW-0812">Transmembrane</keyword>
<keyword evidence="1" id="KW-1133">Transmembrane helix</keyword>